<dbReference type="InterPro" id="IPR013785">
    <property type="entry name" value="Aldolase_TIM"/>
</dbReference>
<dbReference type="AlphaFoldDB" id="A0A7W3TN25"/>
<reference evidence="8 9" key="1">
    <citation type="submission" date="2020-08" db="EMBL/GenBank/DDBJ databases">
        <authorList>
            <person name="Xu S."/>
            <person name="Li A."/>
        </authorList>
    </citation>
    <scope>NUCLEOTIDE SEQUENCE [LARGE SCALE GENOMIC DNA]</scope>
    <source>
        <strain evidence="8 9">119BY6-57</strain>
    </source>
</reference>
<dbReference type="PANTHER" id="PTHR30246:SF1">
    <property type="entry name" value="2-DEHYDRO-3-DEOXY-6-PHOSPHOGALACTONATE ALDOLASE-RELATED"/>
    <property type="match status" value="1"/>
</dbReference>
<dbReference type="EMBL" id="JACHTF010000013">
    <property type="protein sequence ID" value="MBB1061358.1"/>
    <property type="molecule type" value="Genomic_DNA"/>
</dbReference>
<dbReference type="Proteomes" id="UP000523196">
    <property type="component" value="Unassembled WGS sequence"/>
</dbReference>
<evidence type="ECO:0000256" key="2">
    <source>
        <dbReference type="ARBA" id="ARBA00004736"/>
    </source>
</evidence>
<evidence type="ECO:0000256" key="7">
    <source>
        <dbReference type="ARBA" id="ARBA00023277"/>
    </source>
</evidence>
<comment type="subunit">
    <text evidence="4">Homotrimer.</text>
</comment>
<accession>A0A7W3TN25</accession>
<proteinExistence type="inferred from homology"/>
<keyword evidence="7" id="KW-0119">Carbohydrate metabolism</keyword>
<sequence length="221" mass="22140">MSGVDALADPAAWARLLGGDRVVPVYTPSSVDEALAVGAALQRGGLHSIEVTLRTPVALEAVRALAQSCPGLAVGAGTVLDAGQLEQAQRAGAAFAVSPGGTSALMRLAVDMGLPYLPGVATASELMAGLGEGYRMFKMFPAEPIDALALLKAWAAPFAGVGFCPTGGIDSGRAPSYLAQANVVCVGGSWLTPGDALAAGDWSGVERRAAAAARLSSAHAN</sequence>
<dbReference type="GO" id="GO:0008675">
    <property type="term" value="F:2-dehydro-3-deoxy-phosphogluconate aldolase activity"/>
    <property type="evidence" value="ECO:0007669"/>
    <property type="project" value="UniProtKB-EC"/>
</dbReference>
<dbReference type="EC" id="4.1.2.14" evidence="5"/>
<protein>
    <recommendedName>
        <fullName evidence="5">2-dehydro-3-deoxy-phosphogluconate aldolase</fullName>
        <ecNumber evidence="5">4.1.2.14</ecNumber>
    </recommendedName>
</protein>
<evidence type="ECO:0000256" key="5">
    <source>
        <dbReference type="ARBA" id="ARBA00013063"/>
    </source>
</evidence>
<dbReference type="Pfam" id="PF01081">
    <property type="entry name" value="Aldolase"/>
    <property type="match status" value="1"/>
</dbReference>
<evidence type="ECO:0000256" key="4">
    <source>
        <dbReference type="ARBA" id="ARBA00011233"/>
    </source>
</evidence>
<evidence type="ECO:0000256" key="3">
    <source>
        <dbReference type="ARBA" id="ARBA00006906"/>
    </source>
</evidence>
<dbReference type="Gene3D" id="3.20.20.70">
    <property type="entry name" value="Aldolase class I"/>
    <property type="match status" value="1"/>
</dbReference>
<dbReference type="InterPro" id="IPR000887">
    <property type="entry name" value="Aldlse_KDPG_KHG"/>
</dbReference>
<keyword evidence="6 8" id="KW-0456">Lyase</keyword>
<comment type="caution">
    <text evidence="8">The sequence shown here is derived from an EMBL/GenBank/DDBJ whole genome shotgun (WGS) entry which is preliminary data.</text>
</comment>
<keyword evidence="9" id="KW-1185">Reference proteome</keyword>
<dbReference type="RefSeq" id="WP_182688097.1">
    <property type="nucleotide sequence ID" value="NZ_JACHTF010000013.1"/>
</dbReference>
<evidence type="ECO:0000256" key="6">
    <source>
        <dbReference type="ARBA" id="ARBA00023239"/>
    </source>
</evidence>
<gene>
    <name evidence="8" type="primary">eda</name>
    <name evidence="8" type="ORF">H4F98_12335</name>
</gene>
<name>A0A7W3TN25_9GAMM</name>
<dbReference type="SUPFAM" id="SSF51569">
    <property type="entry name" value="Aldolase"/>
    <property type="match status" value="1"/>
</dbReference>
<dbReference type="InterPro" id="IPR031337">
    <property type="entry name" value="KDPG/KHG_AS_1"/>
</dbReference>
<dbReference type="NCBIfam" id="TIGR01182">
    <property type="entry name" value="eda"/>
    <property type="match status" value="1"/>
</dbReference>
<evidence type="ECO:0000313" key="8">
    <source>
        <dbReference type="EMBL" id="MBB1061358.1"/>
    </source>
</evidence>
<comment type="similarity">
    <text evidence="3">Belongs to the KHG/KDPG aldolase family.</text>
</comment>
<comment type="pathway">
    <text evidence="2">Carbohydrate acid metabolism; 2-dehydro-3-deoxy-D-gluconate degradation; D-glyceraldehyde 3-phosphate and pyruvate from 2-dehydro-3-deoxy-D-gluconate: step 2/2.</text>
</comment>
<dbReference type="PROSITE" id="PS00159">
    <property type="entry name" value="ALDOLASE_KDPG_KHG_1"/>
    <property type="match status" value="1"/>
</dbReference>
<evidence type="ECO:0000313" key="9">
    <source>
        <dbReference type="Proteomes" id="UP000523196"/>
    </source>
</evidence>
<comment type="catalytic activity">
    <reaction evidence="1">
        <text>2-dehydro-3-deoxy-6-phospho-D-gluconate = D-glyceraldehyde 3-phosphate + pyruvate</text>
        <dbReference type="Rhea" id="RHEA:17089"/>
        <dbReference type="ChEBI" id="CHEBI:15361"/>
        <dbReference type="ChEBI" id="CHEBI:57569"/>
        <dbReference type="ChEBI" id="CHEBI:59776"/>
        <dbReference type="EC" id="4.1.2.14"/>
    </reaction>
</comment>
<evidence type="ECO:0000256" key="1">
    <source>
        <dbReference type="ARBA" id="ARBA00000654"/>
    </source>
</evidence>
<dbReference type="PANTHER" id="PTHR30246">
    <property type="entry name" value="2-KETO-3-DEOXY-6-PHOSPHOGLUCONATE ALDOLASE"/>
    <property type="match status" value="1"/>
</dbReference>
<dbReference type="CDD" id="cd00452">
    <property type="entry name" value="KDPG_aldolase"/>
    <property type="match status" value="1"/>
</dbReference>
<organism evidence="8 9">
    <name type="scientific">Marilutibacter spongiae</name>
    <dbReference type="NCBI Taxonomy" id="2025720"/>
    <lineage>
        <taxon>Bacteria</taxon>
        <taxon>Pseudomonadati</taxon>
        <taxon>Pseudomonadota</taxon>
        <taxon>Gammaproteobacteria</taxon>
        <taxon>Lysobacterales</taxon>
        <taxon>Lysobacteraceae</taxon>
        <taxon>Marilutibacter</taxon>
    </lineage>
</organism>